<keyword evidence="2" id="KW-1185">Reference proteome</keyword>
<gene>
    <name evidence="1" type="ordered locus">Saro_3123</name>
</gene>
<evidence type="ECO:0000313" key="1">
    <source>
        <dbReference type="EMBL" id="ABD27558.1"/>
    </source>
</evidence>
<name>Q2G3L5_NOVAD</name>
<dbReference type="HOGENOM" id="CLU_085951_0_1_5"/>
<evidence type="ECO:0000313" key="2">
    <source>
        <dbReference type="Proteomes" id="UP000009134"/>
    </source>
</evidence>
<dbReference type="Proteomes" id="UP000009134">
    <property type="component" value="Chromosome"/>
</dbReference>
<dbReference type="Gene3D" id="1.10.3230.30">
    <property type="entry name" value="Phage gp6-like head-tail connector protein"/>
    <property type="match status" value="1"/>
</dbReference>
<dbReference type="EMBL" id="CP000248">
    <property type="protein sequence ID" value="ABD27558.1"/>
    <property type="molecule type" value="Genomic_DNA"/>
</dbReference>
<dbReference type="NCBIfam" id="TIGR02215">
    <property type="entry name" value="phage_chp_gp8"/>
    <property type="match status" value="1"/>
</dbReference>
<sequence>MMRAIVAPPALSSAALNELKAWLGITRSADDAELGALLRAALDVCEGFIGAAPLQMGCEDTLVASGLWQELSAQPVRAITALALIDNTGTRTALGAGEYEFDIDAEGRGRVRLARPADQTRMVATYSAGLASDWTGLPDAIRHGILRLAAHQHRARDIEGKAAPLPPAAVAALWRPWRRMRIA</sequence>
<evidence type="ECO:0008006" key="3">
    <source>
        <dbReference type="Google" id="ProtNLM"/>
    </source>
</evidence>
<dbReference type="AlphaFoldDB" id="Q2G3L5"/>
<dbReference type="STRING" id="279238.Saro_3123"/>
<proteinExistence type="predicted"/>
<organism evidence="1 2">
    <name type="scientific">Novosphingobium aromaticivorans (strain ATCC 700278 / DSM 12444 / CCUG 56034 / CIP 105152 / NBRC 16084 / F199)</name>
    <dbReference type="NCBI Taxonomy" id="279238"/>
    <lineage>
        <taxon>Bacteria</taxon>
        <taxon>Pseudomonadati</taxon>
        <taxon>Pseudomonadota</taxon>
        <taxon>Alphaproteobacteria</taxon>
        <taxon>Sphingomonadales</taxon>
        <taxon>Sphingomonadaceae</taxon>
        <taxon>Novosphingobium</taxon>
    </lineage>
</organism>
<dbReference type="RefSeq" id="WP_011446762.1">
    <property type="nucleotide sequence ID" value="NC_007794.1"/>
</dbReference>
<dbReference type="KEGG" id="nar:Saro_3123"/>
<reference evidence="2" key="1">
    <citation type="submission" date="2006-01" db="EMBL/GenBank/DDBJ databases">
        <title>Complete sequence of Novosphingobium aromaticivorans DSM 12444.</title>
        <authorList>
            <consortium name="US DOE Joint Genome Institute"/>
            <person name="Copeland A."/>
            <person name="Lucas S."/>
            <person name="Lapidus A."/>
            <person name="Barry K."/>
            <person name="Detter J.C."/>
            <person name="Glavina T."/>
            <person name="Hammon N."/>
            <person name="Israni S."/>
            <person name="Pitluck S."/>
            <person name="Chain P."/>
            <person name="Malfatti S."/>
            <person name="Shin M."/>
            <person name="Vergez L."/>
            <person name="Schmutz J."/>
            <person name="Larimer F."/>
            <person name="Land M."/>
            <person name="Kyrpides N."/>
            <person name="Ivanova N."/>
            <person name="Fredrickson J."/>
            <person name="Balkwill D."/>
            <person name="Romine M.F."/>
            <person name="Richardson P."/>
        </authorList>
    </citation>
    <scope>NUCLEOTIDE SEQUENCE [LARGE SCALE GENOMIC DNA]</scope>
    <source>
        <strain evidence="2">ATCC 700278 / DSM 12444 / CCUG 56034 / CIP 105152 / NBRC 16084 / F199</strain>
    </source>
</reference>
<protein>
    <recommendedName>
        <fullName evidence="3">PhiE125 gp8 family phage protein</fullName>
    </recommendedName>
</protein>
<dbReference type="CDD" id="cd08054">
    <property type="entry name" value="gp6"/>
    <property type="match status" value="1"/>
</dbReference>
<accession>Q2G3L5</accession>
<dbReference type="eggNOG" id="ENOG502Z7YN">
    <property type="taxonomic scope" value="Bacteria"/>
</dbReference>
<dbReference type="InterPro" id="IPR011738">
    <property type="entry name" value="Phage_CHP"/>
</dbReference>